<feature type="region of interest" description="Disordered" evidence="1">
    <location>
        <begin position="459"/>
        <end position="478"/>
    </location>
</feature>
<accession>A0A162JNM5</accession>
<protein>
    <submittedName>
        <fullName evidence="3">Uncharacterized protein</fullName>
    </submittedName>
</protein>
<keyword evidence="4" id="KW-1185">Reference proteome</keyword>
<feature type="compositionally biased region" description="Polar residues" evidence="1">
    <location>
        <begin position="198"/>
        <end position="215"/>
    </location>
</feature>
<feature type="compositionally biased region" description="Basic and acidic residues" evidence="1">
    <location>
        <begin position="20"/>
        <end position="33"/>
    </location>
</feature>
<feature type="region of interest" description="Disordered" evidence="1">
    <location>
        <begin position="19"/>
        <end position="45"/>
    </location>
</feature>
<feature type="region of interest" description="Disordered" evidence="1">
    <location>
        <begin position="156"/>
        <end position="184"/>
    </location>
</feature>
<gene>
    <name evidence="3" type="ORF">NOR_02474</name>
</gene>
<reference evidence="3 4" key="1">
    <citation type="journal article" date="2016" name="Genome Biol. Evol.">
        <title>Divergent and convergent evolution of fungal pathogenicity.</title>
        <authorList>
            <person name="Shang Y."/>
            <person name="Xiao G."/>
            <person name="Zheng P."/>
            <person name="Cen K."/>
            <person name="Zhan S."/>
            <person name="Wang C."/>
        </authorList>
    </citation>
    <scope>NUCLEOTIDE SEQUENCE [LARGE SCALE GENOMIC DNA]</scope>
    <source>
        <strain evidence="3 4">RCEF 4871</strain>
    </source>
</reference>
<dbReference type="OrthoDB" id="5353066at2759"/>
<feature type="compositionally biased region" description="Polar residues" evidence="1">
    <location>
        <begin position="156"/>
        <end position="174"/>
    </location>
</feature>
<proteinExistence type="predicted"/>
<evidence type="ECO:0000256" key="2">
    <source>
        <dbReference type="SAM" id="Phobius"/>
    </source>
</evidence>
<comment type="caution">
    <text evidence="3">The sequence shown here is derived from an EMBL/GenBank/DDBJ whole genome shotgun (WGS) entry which is preliminary data.</text>
</comment>
<dbReference type="AlphaFoldDB" id="A0A162JNM5"/>
<name>A0A162JNM5_METRR</name>
<evidence type="ECO:0000256" key="1">
    <source>
        <dbReference type="SAM" id="MobiDB-lite"/>
    </source>
</evidence>
<feature type="region of interest" description="Disordered" evidence="1">
    <location>
        <begin position="198"/>
        <end position="228"/>
    </location>
</feature>
<dbReference type="Proteomes" id="UP000243498">
    <property type="component" value="Unassembled WGS sequence"/>
</dbReference>
<keyword evidence="2" id="KW-0812">Transmembrane</keyword>
<keyword evidence="2" id="KW-1133">Transmembrane helix</keyword>
<feature type="transmembrane region" description="Helical" evidence="2">
    <location>
        <begin position="722"/>
        <end position="742"/>
    </location>
</feature>
<keyword evidence="2" id="KW-0472">Membrane</keyword>
<dbReference type="EMBL" id="AZHC01000006">
    <property type="protein sequence ID" value="OAA46838.1"/>
    <property type="molecule type" value="Genomic_DNA"/>
</dbReference>
<dbReference type="OMA" id="NSTISWY"/>
<evidence type="ECO:0000313" key="3">
    <source>
        <dbReference type="EMBL" id="OAA46838.1"/>
    </source>
</evidence>
<sequence length="819" mass="90027">MRPDSDSGNSAQWTDITETINKEGGKKPTDKCPQELANPFSDPIGEGDVLQLQDFKYRAAAESKPGGFVSEHPSWKPSQVAGGRISHYLKPILQDDDNANSKWETVAADEDVFLKPSIRLRQRVENGRLAFPAHEILSHSRQAVGRVQHRNTAFLPTTSSRNLAPALTMNTSSPPEEDSPWPRASSVYEDDAAVLKTTDQSHQQGHHPQSDTSRLLTKKRPATLGFDRNARDELVASYSKSSSRASNDPFKFDGADYSIFLQPSAEKEVSKALCRSETSSEAPSTAIYSTQTIDDAVKVPVIKQADLSPSTNEHPLSKLEELVVDDAATTEKDAGGDWQTVTTEHAPYKAMELTLRLDRGVGSSLADVSDVSEFESFDHFVGATADCQNQRQTRLGGNMFAGASKARTMSPRFSQPICKTSRAHSARAVATVRHLSRLSTDNSNKPRFSSKLCEMRKPARSYNSLDSDPEQNRFDGNTPASPDVAVEVVTRHAQWAAGPRHGQDSQEMPGHVARGESSVYRSRDFAHNSPLVDYNLPSLPFPLISLQEAALRQSQGTARGEADYNTSRSVCASNARSGTISTISTYGPRTPITPVGDISDISGLPHPPQVYHRHSPARAILPYEPTRGQLHSSDIIDTNSGSFFRTSLPTNTSLISARFFRLSGFSARTRERRQDLKRTSGTHNLEHSFFTPSETDLIHSAREDILCRRRRCPEEDANQQRVFLVIFVLAVFFPLIGVLALYGKFDATIAWYGKGERGCLTLEQRDDVEAGGQSRDGYVRLGLVVEDVEVGLKSSNLSCFGTITMYGGLQISDIRAPDG</sequence>
<organism evidence="3 4">
    <name type="scientific">Metarhizium rileyi (strain RCEF 4871)</name>
    <name type="common">Nomuraea rileyi</name>
    <dbReference type="NCBI Taxonomy" id="1649241"/>
    <lineage>
        <taxon>Eukaryota</taxon>
        <taxon>Fungi</taxon>
        <taxon>Dikarya</taxon>
        <taxon>Ascomycota</taxon>
        <taxon>Pezizomycotina</taxon>
        <taxon>Sordariomycetes</taxon>
        <taxon>Hypocreomycetidae</taxon>
        <taxon>Hypocreales</taxon>
        <taxon>Clavicipitaceae</taxon>
        <taxon>Metarhizium</taxon>
    </lineage>
</organism>
<evidence type="ECO:0000313" key="4">
    <source>
        <dbReference type="Proteomes" id="UP000243498"/>
    </source>
</evidence>